<dbReference type="PROSITE" id="PS51257">
    <property type="entry name" value="PROKAR_LIPOPROTEIN"/>
    <property type="match status" value="1"/>
</dbReference>
<dbReference type="Proteomes" id="UP001180825">
    <property type="component" value="Unassembled WGS sequence"/>
</dbReference>
<name>A0ABU2A9F3_9BURK</name>
<feature type="signal peptide" evidence="1">
    <location>
        <begin position="1"/>
        <end position="18"/>
    </location>
</feature>
<comment type="caution">
    <text evidence="2">The sequence shown here is derived from an EMBL/GenBank/DDBJ whole genome shotgun (WGS) entry which is preliminary data.</text>
</comment>
<dbReference type="EMBL" id="JAVDXV010000005">
    <property type="protein sequence ID" value="MDR7333635.1"/>
    <property type="molecule type" value="Genomic_DNA"/>
</dbReference>
<evidence type="ECO:0000313" key="2">
    <source>
        <dbReference type="EMBL" id="MDR7333635.1"/>
    </source>
</evidence>
<proteinExistence type="predicted"/>
<reference evidence="2 3" key="1">
    <citation type="submission" date="2023-07" db="EMBL/GenBank/DDBJ databases">
        <title>Sorghum-associated microbial communities from plants grown in Nebraska, USA.</title>
        <authorList>
            <person name="Schachtman D."/>
        </authorList>
    </citation>
    <scope>NUCLEOTIDE SEQUENCE [LARGE SCALE GENOMIC DNA]</scope>
    <source>
        <strain evidence="2 3">BE316</strain>
    </source>
</reference>
<dbReference type="RefSeq" id="WP_310329523.1">
    <property type="nucleotide sequence ID" value="NZ_JAVDXV010000005.1"/>
</dbReference>
<feature type="chain" id="PRO_5045174994" description="Secreted protein" evidence="1">
    <location>
        <begin position="19"/>
        <end position="80"/>
    </location>
</feature>
<evidence type="ECO:0008006" key="4">
    <source>
        <dbReference type="Google" id="ProtNLM"/>
    </source>
</evidence>
<protein>
    <recommendedName>
        <fullName evidence="4">Secreted protein</fullName>
    </recommendedName>
</protein>
<keyword evidence="1" id="KW-0732">Signal</keyword>
<gene>
    <name evidence="2" type="ORF">J2X21_002777</name>
</gene>
<evidence type="ECO:0000313" key="3">
    <source>
        <dbReference type="Proteomes" id="UP001180825"/>
    </source>
</evidence>
<sequence length="80" mass="8668">MKCLAALLFLPATLIGCAGTPDPQLAALDNGAQCEREQPTGSKLHMVRCRTAADRQMDQRDVDAMVEATRRTRDGKKPGV</sequence>
<accession>A0ABU2A9F3</accession>
<organism evidence="2 3">
    <name type="scientific">Roseateles asaccharophilus</name>
    <dbReference type="NCBI Taxonomy" id="582607"/>
    <lineage>
        <taxon>Bacteria</taxon>
        <taxon>Pseudomonadati</taxon>
        <taxon>Pseudomonadota</taxon>
        <taxon>Betaproteobacteria</taxon>
        <taxon>Burkholderiales</taxon>
        <taxon>Sphaerotilaceae</taxon>
        <taxon>Roseateles</taxon>
    </lineage>
</organism>
<keyword evidence="3" id="KW-1185">Reference proteome</keyword>
<evidence type="ECO:0000256" key="1">
    <source>
        <dbReference type="SAM" id="SignalP"/>
    </source>
</evidence>